<evidence type="ECO:0000313" key="2">
    <source>
        <dbReference type="EMBL" id="GFE51884.1"/>
    </source>
</evidence>
<dbReference type="RefSeq" id="WP_159980063.1">
    <property type="nucleotide sequence ID" value="NZ_BLIV01000008.1"/>
</dbReference>
<sequence>MSVFEHIPVPPRLIHKDHDDDILVSNMRSDIPTWVHPDALARLDLSAEEHSLLHAHYEAGALHDGQRVFLRTSVPPVLPRDAAGQPGFDWVADYYTVASRGLRLHAKFIPEHLEEKLAALRPGQTPRISPATRSRLAKITDRLPCNLRTDRQSFCMINDLKNYFFYRKHHEHVPGIMLIEVARQAMYAQIYRSAQFKRGDVTITIKSMTCEFDDYVDANYPVMLSVDPVDVPEEARTGPFEGRRAEFYQRGKRVACINIVGLSITMKLFRRLRSTKPEPDDWFVPIKGFAPSVLFHDPSGKRIEGKLRKVSETGMDIVFSKQPQADAPLTFVICIDGIGYVDGKAQPRALTVEAEGVGGQLDMFDMSLDGKRKWCEAIKNYSHLDATLEVPA</sequence>
<protein>
    <recommendedName>
        <fullName evidence="1">A-factor biosynthesis hotdog domain-containing protein</fullName>
    </recommendedName>
</protein>
<name>A0A640VW99_9RHOB</name>
<dbReference type="Proteomes" id="UP000436522">
    <property type="component" value="Unassembled WGS sequence"/>
</dbReference>
<dbReference type="Pfam" id="PF03756">
    <property type="entry name" value="AfsA"/>
    <property type="match status" value="1"/>
</dbReference>
<evidence type="ECO:0000313" key="3">
    <source>
        <dbReference type="Proteomes" id="UP000436522"/>
    </source>
</evidence>
<keyword evidence="3" id="KW-1185">Reference proteome</keyword>
<accession>A0A640VW99</accession>
<comment type="caution">
    <text evidence="2">The sequence shown here is derived from an EMBL/GenBank/DDBJ whole genome shotgun (WGS) entry which is preliminary data.</text>
</comment>
<dbReference type="EMBL" id="BLIV01000008">
    <property type="protein sequence ID" value="GFE51884.1"/>
    <property type="molecule type" value="Genomic_DNA"/>
</dbReference>
<organism evidence="2 3">
    <name type="scientific">Roseobacter cerasinus</name>
    <dbReference type="NCBI Taxonomy" id="2602289"/>
    <lineage>
        <taxon>Bacteria</taxon>
        <taxon>Pseudomonadati</taxon>
        <taxon>Pseudomonadota</taxon>
        <taxon>Alphaproteobacteria</taxon>
        <taxon>Rhodobacterales</taxon>
        <taxon>Roseobacteraceae</taxon>
        <taxon>Roseobacter</taxon>
    </lineage>
</organism>
<evidence type="ECO:0000259" key="1">
    <source>
        <dbReference type="Pfam" id="PF03756"/>
    </source>
</evidence>
<dbReference type="InterPro" id="IPR005509">
    <property type="entry name" value="AfsA_hotdog_dom"/>
</dbReference>
<proteinExistence type="predicted"/>
<feature type="domain" description="A-factor biosynthesis hotdog" evidence="1">
    <location>
        <begin position="145"/>
        <end position="228"/>
    </location>
</feature>
<dbReference type="AlphaFoldDB" id="A0A640VW99"/>
<gene>
    <name evidence="2" type="ORF">So717_36370</name>
</gene>
<dbReference type="OrthoDB" id="594159at2"/>
<reference evidence="2 3" key="1">
    <citation type="submission" date="2019-12" db="EMBL/GenBank/DDBJ databases">
        <title>Roseobacter cerasinus sp. nov., isolated from seawater around aquaculture.</title>
        <authorList>
            <person name="Muramatsu S."/>
            <person name="Takabe Y."/>
            <person name="Mori K."/>
            <person name="Takaichi S."/>
            <person name="Hanada S."/>
        </authorList>
    </citation>
    <scope>NUCLEOTIDE SEQUENCE [LARGE SCALE GENOMIC DNA]</scope>
    <source>
        <strain evidence="2 3">AI77</strain>
    </source>
</reference>